<gene>
    <name evidence="1" type="ORF">CHCC15381_3593</name>
</gene>
<proteinExistence type="predicted"/>
<sequence length="69" mass="7974">MLLKKMKKEKISSSSTIFLFLLHQSITVYHSSKYFLRKILKTFKKCMICKGKYSRTAAGKLMPAGRTLI</sequence>
<evidence type="ECO:0000313" key="1">
    <source>
        <dbReference type="EMBL" id="TWL35150.1"/>
    </source>
</evidence>
<comment type="caution">
    <text evidence="1">The sequence shown here is derived from an EMBL/GenBank/DDBJ whole genome shotgun (WGS) entry which is preliminary data.</text>
</comment>
<protein>
    <recommendedName>
        <fullName evidence="3">Secreted protein</fullName>
    </recommendedName>
</protein>
<evidence type="ECO:0000313" key="2">
    <source>
        <dbReference type="Proteomes" id="UP000429980"/>
    </source>
</evidence>
<evidence type="ECO:0008006" key="3">
    <source>
        <dbReference type="Google" id="ProtNLM"/>
    </source>
</evidence>
<accession>A0ABY3FUF6</accession>
<dbReference type="EMBL" id="NILF01000062">
    <property type="protein sequence ID" value="TWL35150.1"/>
    <property type="molecule type" value="Genomic_DNA"/>
</dbReference>
<organism evidence="1 2">
    <name type="scientific">Bacillus paralicheniformis</name>
    <dbReference type="NCBI Taxonomy" id="1648923"/>
    <lineage>
        <taxon>Bacteria</taxon>
        <taxon>Bacillati</taxon>
        <taxon>Bacillota</taxon>
        <taxon>Bacilli</taxon>
        <taxon>Bacillales</taxon>
        <taxon>Bacillaceae</taxon>
        <taxon>Bacillus</taxon>
    </lineage>
</organism>
<keyword evidence="2" id="KW-1185">Reference proteome</keyword>
<dbReference type="Proteomes" id="UP000429980">
    <property type="component" value="Unassembled WGS sequence"/>
</dbReference>
<reference evidence="1 2" key="1">
    <citation type="submission" date="2019-06" db="EMBL/GenBank/DDBJ databases">
        <title>Genome sequence analysis of &gt;100 Bacillus licheniformis strains suggests intrinsic resistance to this species.</title>
        <authorList>
            <person name="Wels M."/>
            <person name="Siezen R.J."/>
            <person name="Johansen E."/>
            <person name="Stuer-Lauridsen B."/>
            <person name="Bjerre K."/>
            <person name="Nielsen B.K.K."/>
        </authorList>
    </citation>
    <scope>NUCLEOTIDE SEQUENCE [LARGE SCALE GENOMIC DNA]</scope>
    <source>
        <strain evidence="1 2">BAC-15381</strain>
    </source>
</reference>
<name>A0ABY3FUF6_9BACI</name>